<keyword evidence="1" id="KW-0687">Ribonucleoprotein</keyword>
<proteinExistence type="predicted"/>
<dbReference type="InterPro" id="IPR012340">
    <property type="entry name" value="NA-bd_OB-fold"/>
</dbReference>
<dbReference type="GO" id="GO:0006412">
    <property type="term" value="P:translation"/>
    <property type="evidence" value="ECO:0007669"/>
    <property type="project" value="InterPro"/>
</dbReference>
<evidence type="ECO:0000313" key="1">
    <source>
        <dbReference type="EMBL" id="KAA0195475.1"/>
    </source>
</evidence>
<evidence type="ECO:0000313" key="2">
    <source>
        <dbReference type="Proteomes" id="UP000728185"/>
    </source>
</evidence>
<dbReference type="Proteomes" id="UP000728185">
    <property type="component" value="Unassembled WGS sequence"/>
</dbReference>
<reference evidence="1" key="1">
    <citation type="submission" date="2019-05" db="EMBL/GenBank/DDBJ databases">
        <title>Annotation for the trematode Fasciolopsis buski.</title>
        <authorList>
            <person name="Choi Y.-J."/>
        </authorList>
    </citation>
    <scope>NUCLEOTIDE SEQUENCE</scope>
    <source>
        <strain evidence="1">HT</strain>
        <tissue evidence="1">Whole worm</tissue>
    </source>
</reference>
<keyword evidence="1" id="KW-0689">Ribosomal protein</keyword>
<keyword evidence="2" id="KW-1185">Reference proteome</keyword>
<gene>
    <name evidence="1" type="ORF">FBUS_10806</name>
</gene>
<dbReference type="GO" id="GO:0003735">
    <property type="term" value="F:structural constituent of ribosome"/>
    <property type="evidence" value="ECO:0007669"/>
    <property type="project" value="InterPro"/>
</dbReference>
<dbReference type="SUPFAM" id="SSF50249">
    <property type="entry name" value="Nucleic acid-binding proteins"/>
    <property type="match status" value="1"/>
</dbReference>
<organism evidence="1 2">
    <name type="scientific">Fasciolopsis buskii</name>
    <dbReference type="NCBI Taxonomy" id="27845"/>
    <lineage>
        <taxon>Eukaryota</taxon>
        <taxon>Metazoa</taxon>
        <taxon>Spiralia</taxon>
        <taxon>Lophotrochozoa</taxon>
        <taxon>Platyhelminthes</taxon>
        <taxon>Trematoda</taxon>
        <taxon>Digenea</taxon>
        <taxon>Plagiorchiida</taxon>
        <taxon>Echinostomata</taxon>
        <taxon>Echinostomatoidea</taxon>
        <taxon>Fasciolidae</taxon>
        <taxon>Fasciolopsis</taxon>
    </lineage>
</organism>
<dbReference type="EMBL" id="LUCM01003683">
    <property type="protein sequence ID" value="KAA0195475.1"/>
    <property type="molecule type" value="Genomic_DNA"/>
</dbReference>
<dbReference type="Gene3D" id="2.40.50.140">
    <property type="entry name" value="Nucleic acid-binding proteins"/>
    <property type="match status" value="1"/>
</dbReference>
<protein>
    <submittedName>
        <fullName evidence="1">39S ribosomal protein L2</fullName>
    </submittedName>
</protein>
<dbReference type="AlphaFoldDB" id="A0A8E0VIF8"/>
<dbReference type="GO" id="GO:0005840">
    <property type="term" value="C:ribosome"/>
    <property type="evidence" value="ECO:0007669"/>
    <property type="project" value="UniProtKB-KW"/>
</dbReference>
<comment type="caution">
    <text evidence="1">The sequence shown here is derived from an EMBL/GenBank/DDBJ whole genome shotgun (WGS) entry which is preliminary data.</text>
</comment>
<name>A0A8E0VIF8_9TREM</name>
<dbReference type="OrthoDB" id="268576at2759"/>
<accession>A0A8E0VIF8</accession>
<sequence length="138" mass="16291">MVGVTEYKHRTTGLHRPWFMVDYNRSRHVPTGEIHEEIVLRIVKNWWRHPFLALVASGEVKRWIVATSKMKPGDIIRSHVDIPFIPGKTHFCVLRFLFLIRSLHLRPVSYTHFQFSHGTYIRICTHLVAYLQVFSIVT</sequence>